<dbReference type="Proteomes" id="UP000486602">
    <property type="component" value="Unassembled WGS sequence"/>
</dbReference>
<dbReference type="InterPro" id="IPR045916">
    <property type="entry name" value="DUF5777"/>
</dbReference>
<sequence>MTKILFAFLLFFFPFFLLAQDEGSSLLDLIEEEETTNYASASFKSTHIINSQSIENVSEGVLDFRISHRFGTLNSGINNLYGLDQATIRIGFDYGITDRLMIGFGRSSVQKALDGSVKFKALRQSSGKKVMPITLSLYASIASNMLEWADAERENYFTSRLTYTYQVLLGRKFSEGTSLMLMPTMVHRNLVENTSVKNDVYIIGIGGRQKLTNRLAITGEYYYVIPDQIADIYHNSLSVGIDIETGGHVFQLQFTNSIGMIDKSFMTETTGQWGNGDIHFGFNISRVFTLKDRNKKPKEN</sequence>
<feature type="signal peptide" evidence="1">
    <location>
        <begin position="1"/>
        <end position="19"/>
    </location>
</feature>
<evidence type="ECO:0000313" key="4">
    <source>
        <dbReference type="Proteomes" id="UP000486602"/>
    </source>
</evidence>
<comment type="caution">
    <text evidence="3">The sequence shown here is derived from an EMBL/GenBank/DDBJ whole genome shotgun (WGS) entry which is preliminary data.</text>
</comment>
<dbReference type="EMBL" id="JAAGVY010000007">
    <property type="protein sequence ID" value="NEN22987.1"/>
    <property type="molecule type" value="Genomic_DNA"/>
</dbReference>
<reference evidence="3 4" key="1">
    <citation type="submission" date="2020-02" db="EMBL/GenBank/DDBJ databases">
        <title>Out from the shadows clarifying the taxonomy of the family Cryomorphaceae and related taxa by utilizing the GTDB taxonomic framework.</title>
        <authorList>
            <person name="Bowman J.P."/>
        </authorList>
    </citation>
    <scope>NUCLEOTIDE SEQUENCE [LARGE SCALE GENOMIC DNA]</scope>
    <source>
        <strain evidence="3 4">QSSC 1-22</strain>
    </source>
</reference>
<organism evidence="3 4">
    <name type="scientific">Cryomorpha ignava</name>
    <dbReference type="NCBI Taxonomy" id="101383"/>
    <lineage>
        <taxon>Bacteria</taxon>
        <taxon>Pseudomonadati</taxon>
        <taxon>Bacteroidota</taxon>
        <taxon>Flavobacteriia</taxon>
        <taxon>Flavobacteriales</taxon>
        <taxon>Cryomorphaceae</taxon>
        <taxon>Cryomorpha</taxon>
    </lineage>
</organism>
<dbReference type="RefSeq" id="WP_163283756.1">
    <property type="nucleotide sequence ID" value="NZ_JAAGVY010000007.1"/>
</dbReference>
<dbReference type="Pfam" id="PF19089">
    <property type="entry name" value="DUF5777"/>
    <property type="match status" value="1"/>
</dbReference>
<evidence type="ECO:0000313" key="3">
    <source>
        <dbReference type="EMBL" id="NEN22987.1"/>
    </source>
</evidence>
<evidence type="ECO:0000259" key="2">
    <source>
        <dbReference type="Pfam" id="PF19089"/>
    </source>
</evidence>
<keyword evidence="1" id="KW-0732">Signal</keyword>
<proteinExistence type="predicted"/>
<protein>
    <recommendedName>
        <fullName evidence="2">DUF5777 domain-containing protein</fullName>
    </recommendedName>
</protein>
<accession>A0A7K3WMW1</accession>
<name>A0A7K3WMW1_9FLAO</name>
<feature type="chain" id="PRO_5029592019" description="DUF5777 domain-containing protein" evidence="1">
    <location>
        <begin position="20"/>
        <end position="300"/>
    </location>
</feature>
<keyword evidence="4" id="KW-1185">Reference proteome</keyword>
<evidence type="ECO:0000256" key="1">
    <source>
        <dbReference type="SAM" id="SignalP"/>
    </source>
</evidence>
<gene>
    <name evidence="3" type="ORF">G3O08_05670</name>
</gene>
<dbReference type="AlphaFoldDB" id="A0A7K3WMW1"/>
<feature type="domain" description="DUF5777" evidence="2">
    <location>
        <begin position="43"/>
        <end position="288"/>
    </location>
</feature>